<organism evidence="4 5">
    <name type="scientific">Tegillarca granosa</name>
    <name type="common">Malaysian cockle</name>
    <name type="synonym">Anadara granosa</name>
    <dbReference type="NCBI Taxonomy" id="220873"/>
    <lineage>
        <taxon>Eukaryota</taxon>
        <taxon>Metazoa</taxon>
        <taxon>Spiralia</taxon>
        <taxon>Lophotrochozoa</taxon>
        <taxon>Mollusca</taxon>
        <taxon>Bivalvia</taxon>
        <taxon>Autobranchia</taxon>
        <taxon>Pteriomorphia</taxon>
        <taxon>Arcoida</taxon>
        <taxon>Arcoidea</taxon>
        <taxon>Arcidae</taxon>
        <taxon>Tegillarca</taxon>
    </lineage>
</organism>
<name>A0ABQ9EQV9_TEGGR</name>
<keyword evidence="5" id="KW-1185">Reference proteome</keyword>
<dbReference type="EMBL" id="JARBDR010000793">
    <property type="protein sequence ID" value="KAJ8307550.1"/>
    <property type="molecule type" value="Genomic_DNA"/>
</dbReference>
<protein>
    <recommendedName>
        <fullName evidence="3">Serine-threonine/tyrosine-protein kinase catalytic domain-containing protein</fullName>
    </recommendedName>
</protein>
<dbReference type="InterPro" id="IPR050401">
    <property type="entry name" value="Cyclic_nucleotide_synthase"/>
</dbReference>
<evidence type="ECO:0000259" key="3">
    <source>
        <dbReference type="Pfam" id="PF07714"/>
    </source>
</evidence>
<dbReference type="InterPro" id="IPR001245">
    <property type="entry name" value="Ser-Thr/Tyr_kinase_cat_dom"/>
</dbReference>
<sequence>MKLESDLHSLWWKIKWEDVVIGNRATSRSGSRFSNIQSSNELDSQKSKFDMQIFTTTGLYKGNVVAIKTLNLQQLYIDREILMQLKQLRDINSQNLTRFIGISFQEPSLRVMTEYCSRGSLEFQLLLFDFSDNIFFPNIDK</sequence>
<gene>
    <name evidence="4" type="ORF">KUTeg_015634</name>
</gene>
<dbReference type="SUPFAM" id="SSF56112">
    <property type="entry name" value="Protein kinase-like (PK-like)"/>
    <property type="match status" value="1"/>
</dbReference>
<dbReference type="PANTHER" id="PTHR11920:SF494">
    <property type="entry name" value="ATRIAL NATRIURETIC PEPTIDE RECEPTOR 2"/>
    <property type="match status" value="1"/>
</dbReference>
<dbReference type="Pfam" id="PF07714">
    <property type="entry name" value="PK_Tyr_Ser-Thr"/>
    <property type="match status" value="1"/>
</dbReference>
<evidence type="ECO:0000313" key="4">
    <source>
        <dbReference type="EMBL" id="KAJ8307550.1"/>
    </source>
</evidence>
<dbReference type="Gene3D" id="3.30.200.20">
    <property type="entry name" value="Phosphorylase Kinase, domain 1"/>
    <property type="match status" value="1"/>
</dbReference>
<dbReference type="InterPro" id="IPR011009">
    <property type="entry name" value="Kinase-like_dom_sf"/>
</dbReference>
<comment type="caution">
    <text evidence="4">The sequence shown here is derived from an EMBL/GenBank/DDBJ whole genome shotgun (WGS) entry which is preliminary data.</text>
</comment>
<dbReference type="PANTHER" id="PTHR11920">
    <property type="entry name" value="GUANYLYL CYCLASE"/>
    <property type="match status" value="1"/>
</dbReference>
<evidence type="ECO:0000313" key="5">
    <source>
        <dbReference type="Proteomes" id="UP001217089"/>
    </source>
</evidence>
<evidence type="ECO:0000256" key="2">
    <source>
        <dbReference type="ARBA" id="ARBA00023239"/>
    </source>
</evidence>
<accession>A0ABQ9EQV9</accession>
<dbReference type="Proteomes" id="UP001217089">
    <property type="component" value="Unassembled WGS sequence"/>
</dbReference>
<keyword evidence="1" id="KW-0547">Nucleotide-binding</keyword>
<proteinExistence type="predicted"/>
<evidence type="ECO:0000256" key="1">
    <source>
        <dbReference type="ARBA" id="ARBA00022741"/>
    </source>
</evidence>
<feature type="domain" description="Serine-threonine/tyrosine-protein kinase catalytic" evidence="3">
    <location>
        <begin position="62"/>
        <end position="123"/>
    </location>
</feature>
<keyword evidence="2" id="KW-0456">Lyase</keyword>
<reference evidence="4 5" key="1">
    <citation type="submission" date="2022-12" db="EMBL/GenBank/DDBJ databases">
        <title>Chromosome-level genome of Tegillarca granosa.</title>
        <authorList>
            <person name="Kim J."/>
        </authorList>
    </citation>
    <scope>NUCLEOTIDE SEQUENCE [LARGE SCALE GENOMIC DNA]</scope>
    <source>
        <strain evidence="4">Teg-2019</strain>
        <tissue evidence="4">Adductor muscle</tissue>
    </source>
</reference>